<feature type="region of interest" description="Disordered" evidence="1">
    <location>
        <begin position="275"/>
        <end position="415"/>
    </location>
</feature>
<keyword evidence="2" id="KW-1133">Transmembrane helix</keyword>
<evidence type="ECO:0000313" key="3">
    <source>
        <dbReference type="EMBL" id="EDN94433.1"/>
    </source>
</evidence>
<feature type="compositionally biased region" description="Low complexity" evidence="1">
    <location>
        <begin position="524"/>
        <end position="546"/>
    </location>
</feature>
<feature type="transmembrane region" description="Helical" evidence="2">
    <location>
        <begin position="6"/>
        <end position="28"/>
    </location>
</feature>
<dbReference type="KEGG" id="ssl:SS1G_10306"/>
<feature type="region of interest" description="Disordered" evidence="1">
    <location>
        <begin position="503"/>
        <end position="576"/>
    </location>
</feature>
<evidence type="ECO:0000256" key="2">
    <source>
        <dbReference type="SAM" id="Phobius"/>
    </source>
</evidence>
<dbReference type="Proteomes" id="UP000001312">
    <property type="component" value="Unassembled WGS sequence"/>
</dbReference>
<evidence type="ECO:0000256" key="1">
    <source>
        <dbReference type="SAM" id="MobiDB-lite"/>
    </source>
</evidence>
<feature type="compositionally biased region" description="Polar residues" evidence="1">
    <location>
        <begin position="562"/>
        <end position="576"/>
    </location>
</feature>
<keyword evidence="2" id="KW-0812">Transmembrane</keyword>
<dbReference type="HOGENOM" id="CLU_023811_0_0_1"/>
<accession>A7EY91</accession>
<feature type="region of interest" description="Disordered" evidence="1">
    <location>
        <begin position="593"/>
        <end position="638"/>
    </location>
</feature>
<feature type="compositionally biased region" description="Low complexity" evidence="1">
    <location>
        <begin position="371"/>
        <end position="408"/>
    </location>
</feature>
<reference evidence="4" key="1">
    <citation type="journal article" date="2011" name="PLoS Genet.">
        <title>Genomic analysis of the necrotrophic fungal pathogens Sclerotinia sclerotiorum and Botrytis cinerea.</title>
        <authorList>
            <person name="Amselem J."/>
            <person name="Cuomo C.A."/>
            <person name="van Kan J.A."/>
            <person name="Viaud M."/>
            <person name="Benito E.P."/>
            <person name="Couloux A."/>
            <person name="Coutinho P.M."/>
            <person name="de Vries R.P."/>
            <person name="Dyer P.S."/>
            <person name="Fillinger S."/>
            <person name="Fournier E."/>
            <person name="Gout L."/>
            <person name="Hahn M."/>
            <person name="Kohn L."/>
            <person name="Lapalu N."/>
            <person name="Plummer K.M."/>
            <person name="Pradier J.M."/>
            <person name="Quevillon E."/>
            <person name="Sharon A."/>
            <person name="Simon A."/>
            <person name="ten Have A."/>
            <person name="Tudzynski B."/>
            <person name="Tudzynski P."/>
            <person name="Wincker P."/>
            <person name="Andrew M."/>
            <person name="Anthouard V."/>
            <person name="Beever R.E."/>
            <person name="Beffa R."/>
            <person name="Benoit I."/>
            <person name="Bouzid O."/>
            <person name="Brault B."/>
            <person name="Chen Z."/>
            <person name="Choquer M."/>
            <person name="Collemare J."/>
            <person name="Cotton P."/>
            <person name="Danchin E.G."/>
            <person name="Da Silva C."/>
            <person name="Gautier A."/>
            <person name="Giraud C."/>
            <person name="Giraud T."/>
            <person name="Gonzalez C."/>
            <person name="Grossetete S."/>
            <person name="Guldener U."/>
            <person name="Henrissat B."/>
            <person name="Howlett B.J."/>
            <person name="Kodira C."/>
            <person name="Kretschmer M."/>
            <person name="Lappartient A."/>
            <person name="Leroch M."/>
            <person name="Levis C."/>
            <person name="Mauceli E."/>
            <person name="Neuveglise C."/>
            <person name="Oeser B."/>
            <person name="Pearson M."/>
            <person name="Poulain J."/>
            <person name="Poussereau N."/>
            <person name="Quesneville H."/>
            <person name="Rascle C."/>
            <person name="Schumacher J."/>
            <person name="Segurens B."/>
            <person name="Sexton A."/>
            <person name="Silva E."/>
            <person name="Sirven C."/>
            <person name="Soanes D.M."/>
            <person name="Talbot N.J."/>
            <person name="Templeton M."/>
            <person name="Yandava C."/>
            <person name="Yarden O."/>
            <person name="Zeng Q."/>
            <person name="Rollins J.A."/>
            <person name="Lebrun M.H."/>
            <person name="Dickman M."/>
        </authorList>
    </citation>
    <scope>NUCLEOTIDE SEQUENCE [LARGE SCALE GENOMIC DNA]</scope>
    <source>
        <strain evidence="4">ATCC 18683 / 1980 / Ss-1</strain>
    </source>
</reference>
<dbReference type="AlphaFoldDB" id="A7EY91"/>
<name>A7EY91_SCLS1</name>
<feature type="compositionally biased region" description="Gly residues" evidence="1">
    <location>
        <begin position="693"/>
        <end position="705"/>
    </location>
</feature>
<protein>
    <submittedName>
        <fullName evidence="3">Uncharacterized protein</fullName>
    </submittedName>
</protein>
<dbReference type="GeneID" id="5484651"/>
<dbReference type="InParanoid" id="A7EY91"/>
<gene>
    <name evidence="3" type="ORF">SS1G_10306</name>
</gene>
<evidence type="ECO:0000313" key="4">
    <source>
        <dbReference type="Proteomes" id="UP000001312"/>
    </source>
</evidence>
<organism evidence="3 4">
    <name type="scientific">Sclerotinia sclerotiorum (strain ATCC 18683 / 1980 / Ss-1)</name>
    <name type="common">White mold</name>
    <name type="synonym">Whetzelinia sclerotiorum</name>
    <dbReference type="NCBI Taxonomy" id="665079"/>
    <lineage>
        <taxon>Eukaryota</taxon>
        <taxon>Fungi</taxon>
        <taxon>Dikarya</taxon>
        <taxon>Ascomycota</taxon>
        <taxon>Pezizomycotina</taxon>
        <taxon>Leotiomycetes</taxon>
        <taxon>Helotiales</taxon>
        <taxon>Sclerotiniaceae</taxon>
        <taxon>Sclerotinia</taxon>
    </lineage>
</organism>
<dbReference type="EMBL" id="CH476635">
    <property type="protein sequence ID" value="EDN94433.1"/>
    <property type="molecule type" value="Genomic_DNA"/>
</dbReference>
<feature type="compositionally biased region" description="Gly residues" evidence="1">
    <location>
        <begin position="659"/>
        <end position="675"/>
    </location>
</feature>
<keyword evidence="2" id="KW-0472">Membrane</keyword>
<feature type="region of interest" description="Disordered" evidence="1">
    <location>
        <begin position="659"/>
        <end position="713"/>
    </location>
</feature>
<feature type="compositionally biased region" description="Basic and acidic residues" evidence="1">
    <location>
        <begin position="510"/>
        <end position="520"/>
    </location>
</feature>
<sequence length="713" mass="78186">MSDSPLSIAASITGLLTFVAAVVAGFYAHALGLRDAIDTQAEISSALDKIYLLETETDMLNNAYLASLIRQPDRKYGTGDFKYFQGLYVRSLERMRVMDRELRMSAELVTKGDGYGRISRVKRKAAWMASRARIQRDIDERKTESIRIFQIQLAMLSAGIMKIPPTPPSPTLSTVTPDREKINSHAQILATPSQYYTPSKTSDLAPLMSLPLRYTILINKAKDDIASVDNIKNGSKLGKRRSSILRRRSLSPMRTSSQYAVDTCKDVVIGSTLEIPGTKTSTAPPKGASLPNKRKSWYSKSSKKSEERRPSSTNQDSPRDQTGALKDLKVTTRQSTKPTRKEIPKTSSENPITIIVTSPTSDCDGQEQDWSSTSNRASSLSLSSLSSTSSLDTTRLMPPSTSTSTPTTQRCKKSNEAPEVKKWLIGCMNRKADTLPRKLIYRMMDIYNIKENELDPKMLEKLREGIEDEGVVFQVDVENESDSNKKEEFNGVEALQSLRTSFRSQVQGEGKGKKAGKDISGHLNNTITTKQSSKSSSSINNNNTTNHIKPTQPKVVPGTNPRVWQNPSSRSRNWPTTNINTSHGVSFPFPPYTHTNTHPSTLAKQRALSSKNNSHLHSVNGYSKRGKRGSSTISLSSIPEHGVSVGFDVYGFDVKGKGRGNWNGNGYGSGSGSGNGRWEQRSGRSRRASSDLGGSGSGSGAGGRGEVGRSARR</sequence>
<dbReference type="RefSeq" id="XP_001588759.1">
    <property type="nucleotide sequence ID" value="XM_001588709.1"/>
</dbReference>
<keyword evidence="4" id="KW-1185">Reference proteome</keyword>
<proteinExistence type="predicted"/>
<feature type="compositionally biased region" description="Polar residues" evidence="1">
    <location>
        <begin position="345"/>
        <end position="363"/>
    </location>
</feature>
<feature type="compositionally biased region" description="Polar residues" evidence="1">
    <location>
        <begin position="593"/>
        <end position="621"/>
    </location>
</feature>